<accession>W6QYW8</accession>
<reference evidence="1 2" key="1">
    <citation type="submission" date="2013-11" db="EMBL/GenBank/DDBJ databases">
        <title>Complete genome sequence of the cyanide-degrading bacterium Pseudomonas pseudoalcaligenes CECT 5344.</title>
        <authorList>
            <person name="Wibberg D."/>
            <person name="Puehler A."/>
            <person name="Schlueter A."/>
        </authorList>
    </citation>
    <scope>NUCLEOTIDE SEQUENCE [LARGE SCALE GENOMIC DNA]</scope>
    <source>
        <strain evidence="2">CECT 5344</strain>
    </source>
</reference>
<gene>
    <name evidence="1" type="ORF">BN5_2653</name>
</gene>
<sequence length="97" mass="11332">MNYEFHPAAEAEFLESVGFYDSRVRGLGAAFIAEFERTIELIAQSPGQRPLECAPDIRRAPMHRFPFSLLYRERRAVIQILAVAHDRRRPQYWLGRV</sequence>
<proteinExistence type="predicted"/>
<evidence type="ECO:0008006" key="3">
    <source>
        <dbReference type="Google" id="ProtNLM"/>
    </source>
</evidence>
<dbReference type="KEGG" id="ppse:BN5_2653"/>
<dbReference type="Proteomes" id="UP000032841">
    <property type="component" value="Chromosome"/>
</dbReference>
<name>W6QYW8_ECTO5</name>
<dbReference type="Gene3D" id="3.30.2310.20">
    <property type="entry name" value="RelE-like"/>
    <property type="match status" value="1"/>
</dbReference>
<organism evidence="1 2">
    <name type="scientific">Ectopseudomonas oleovorans (strain CECT 5344)</name>
    <name type="common">Pseudomonas pseudoalcaligenes</name>
    <dbReference type="NCBI Taxonomy" id="1182590"/>
    <lineage>
        <taxon>Bacteria</taxon>
        <taxon>Pseudomonadati</taxon>
        <taxon>Pseudomonadota</taxon>
        <taxon>Gammaproteobacteria</taxon>
        <taxon>Pseudomonadales</taxon>
        <taxon>Pseudomonadaceae</taxon>
        <taxon>Ectopseudomonas</taxon>
    </lineage>
</organism>
<dbReference type="AlphaFoldDB" id="W6QYW8"/>
<dbReference type="EMBL" id="HG916826">
    <property type="protein sequence ID" value="CDM41218.1"/>
    <property type="molecule type" value="Genomic_DNA"/>
</dbReference>
<dbReference type="OrthoDB" id="9809155at2"/>
<evidence type="ECO:0000313" key="2">
    <source>
        <dbReference type="Proteomes" id="UP000032841"/>
    </source>
</evidence>
<dbReference type="InterPro" id="IPR035093">
    <property type="entry name" value="RelE/ParE_toxin_dom_sf"/>
</dbReference>
<dbReference type="HOGENOM" id="CLU_147162_7_0_6"/>
<evidence type="ECO:0000313" key="1">
    <source>
        <dbReference type="EMBL" id="CDM41218.1"/>
    </source>
</evidence>
<protein>
    <recommendedName>
        <fullName evidence="3">Plasmid stabilization system protein</fullName>
    </recommendedName>
</protein>
<dbReference type="RefSeq" id="WP_039964677.1">
    <property type="nucleotide sequence ID" value="NZ_HG916826.1"/>
</dbReference>